<keyword evidence="1" id="KW-0472">Membrane</keyword>
<evidence type="ECO:0000256" key="1">
    <source>
        <dbReference type="SAM" id="Phobius"/>
    </source>
</evidence>
<evidence type="ECO:0000313" key="3">
    <source>
        <dbReference type="Proteomes" id="UP001064632"/>
    </source>
</evidence>
<sequence>MAQRKPTSRRKEEGGIGRVIFWIVTRIGLPLAILAGLFWWRVDAAVEKVFAQVRRVGQAERGRAFFNLKGEVGVGNVKVVLPLPTGPLTFSTDRVAIQTPGLMWLLRTSILGPEEAVPEMLGFSFRNLVIDGLPDAAVQESVTGTYSGTLFEADGCKSALWSRADLREMGLAIGDTTHSLTMRRVGSDGIDIEVVQATPGAGAMNGTLNLKAPGLDSNPAGIAAAAISAGALTFRDDGFIAARNAYCAKEAAIDEAGYVEQHMAAIRARLARRGLQADAPLEAGYRTYASKGGELTIRARPQQGLTIPALKGANFELFRGLMSPIVEIPGHEPLLLSIGPLTAAPVETAAAATADAPVTTAAAPAETSVAAPVAPVAPAAAPPDAAVIKMGEVFVRTVPYEDLRAAIGQEIIVRTTNGTTRRGQLVHFASSGLDIQLSAREGGYQLSIPRGTVKDVNIVTAPPASAPGTHDAKKN</sequence>
<keyword evidence="3" id="KW-1185">Reference proteome</keyword>
<accession>A0ABY6BCS0</accession>
<keyword evidence="1" id="KW-1133">Transmembrane helix</keyword>
<feature type="transmembrane region" description="Helical" evidence="1">
    <location>
        <begin position="20"/>
        <end position="40"/>
    </location>
</feature>
<proteinExistence type="predicted"/>
<dbReference type="RefSeq" id="WP_261693400.1">
    <property type="nucleotide sequence ID" value="NZ_CP104694.1"/>
</dbReference>
<keyword evidence="1" id="KW-0812">Transmembrane</keyword>
<dbReference type="EMBL" id="CP104694">
    <property type="protein sequence ID" value="UXI66416.1"/>
    <property type="molecule type" value="Genomic_DNA"/>
</dbReference>
<reference evidence="2" key="1">
    <citation type="submission" date="2022-09" db="EMBL/GenBank/DDBJ databases">
        <title>Tahibacter sp. nov., isolated from a fresh water.</title>
        <authorList>
            <person name="Baek J.H."/>
            <person name="Lee J.K."/>
            <person name="Kim J.M."/>
            <person name="Jeon C.O."/>
        </authorList>
    </citation>
    <scope>NUCLEOTIDE SEQUENCE</scope>
    <source>
        <strain evidence="2">W38</strain>
    </source>
</reference>
<evidence type="ECO:0000313" key="2">
    <source>
        <dbReference type="EMBL" id="UXI66416.1"/>
    </source>
</evidence>
<gene>
    <name evidence="2" type="ORF">N4264_16875</name>
</gene>
<dbReference type="Proteomes" id="UP001064632">
    <property type="component" value="Chromosome"/>
</dbReference>
<protein>
    <submittedName>
        <fullName evidence="2">Uncharacterized protein</fullName>
    </submittedName>
</protein>
<organism evidence="2 3">
    <name type="scientific">Tahibacter amnicola</name>
    <dbReference type="NCBI Taxonomy" id="2976241"/>
    <lineage>
        <taxon>Bacteria</taxon>
        <taxon>Pseudomonadati</taxon>
        <taxon>Pseudomonadota</taxon>
        <taxon>Gammaproteobacteria</taxon>
        <taxon>Lysobacterales</taxon>
        <taxon>Rhodanobacteraceae</taxon>
        <taxon>Tahibacter</taxon>
    </lineage>
</organism>
<name>A0ABY6BCS0_9GAMM</name>